<organism evidence="1 2">
    <name type="scientific">Tunturiibacter empetritectus</name>
    <dbReference type="NCBI Taxonomy" id="3069691"/>
    <lineage>
        <taxon>Bacteria</taxon>
        <taxon>Pseudomonadati</taxon>
        <taxon>Acidobacteriota</taxon>
        <taxon>Terriglobia</taxon>
        <taxon>Terriglobales</taxon>
        <taxon>Acidobacteriaceae</taxon>
        <taxon>Tunturiibacter</taxon>
    </lineage>
</organism>
<comment type="caution">
    <text evidence="1">The sequence shown here is derived from an EMBL/GenBank/DDBJ whole genome shotgun (WGS) entry which is preliminary data.</text>
</comment>
<evidence type="ECO:0000313" key="2">
    <source>
        <dbReference type="Proteomes" id="UP000568106"/>
    </source>
</evidence>
<reference evidence="1" key="1">
    <citation type="submission" date="2020-08" db="EMBL/GenBank/DDBJ databases">
        <title>Genomic Encyclopedia of Type Strains, Phase IV (KMG-V): Genome sequencing to study the core and pangenomes of soil and plant-associated prokaryotes.</title>
        <authorList>
            <person name="Whitman W."/>
        </authorList>
    </citation>
    <scope>NUCLEOTIDE SEQUENCE [LARGE SCALE GENOMIC DNA]</scope>
    <source>
        <strain evidence="1">M8UP27</strain>
    </source>
</reference>
<dbReference type="EMBL" id="JACHDY010000006">
    <property type="protein sequence ID" value="MBB5318985.1"/>
    <property type="molecule type" value="Genomic_DNA"/>
</dbReference>
<accession>A0A7W8MTL1</accession>
<protein>
    <submittedName>
        <fullName evidence="1">Uncharacterized protein</fullName>
    </submittedName>
</protein>
<keyword evidence="2" id="KW-1185">Reference proteome</keyword>
<name>A0A7W8MTL1_9BACT</name>
<sequence length="29" mass="3148">MGKQDAESGPEWQRSIEECLAAEGKAAKQ</sequence>
<dbReference type="Proteomes" id="UP000568106">
    <property type="component" value="Unassembled WGS sequence"/>
</dbReference>
<dbReference type="AlphaFoldDB" id="A0A7W8MTL1"/>
<evidence type="ECO:0000313" key="1">
    <source>
        <dbReference type="EMBL" id="MBB5318985.1"/>
    </source>
</evidence>
<proteinExistence type="predicted"/>
<gene>
    <name evidence="1" type="ORF">HDF09_003684</name>
</gene>